<keyword evidence="1" id="KW-0393">Immunoglobulin domain</keyword>
<sequence>MVSVTCIAATKTKPITFQWLKDSKEIMLEENIRIASANEVSVLILDPVNLENSGNYTCIATNSFGSDQLTAFLKVRASPKWIEQPTDILTTAGESILVRCLAAGSPEPQITWKKRNDLDSHFVELSGPVS</sequence>
<feature type="domain" description="Ig-like" evidence="2">
    <location>
        <begin position="79"/>
        <end position="130"/>
    </location>
</feature>
<gene>
    <name evidence="3" type="ORF">X975_23119</name>
</gene>
<dbReference type="InterPro" id="IPR036179">
    <property type="entry name" value="Ig-like_dom_sf"/>
</dbReference>
<dbReference type="Proteomes" id="UP000054359">
    <property type="component" value="Unassembled WGS sequence"/>
</dbReference>
<evidence type="ECO:0000259" key="2">
    <source>
        <dbReference type="PROSITE" id="PS50835"/>
    </source>
</evidence>
<evidence type="ECO:0000313" key="4">
    <source>
        <dbReference type="Proteomes" id="UP000054359"/>
    </source>
</evidence>
<dbReference type="SMART" id="SM00408">
    <property type="entry name" value="IGc2"/>
    <property type="match status" value="1"/>
</dbReference>
<evidence type="ECO:0000256" key="1">
    <source>
        <dbReference type="ARBA" id="ARBA00023319"/>
    </source>
</evidence>
<dbReference type="SUPFAM" id="SSF48726">
    <property type="entry name" value="Immunoglobulin"/>
    <property type="match status" value="2"/>
</dbReference>
<dbReference type="GO" id="GO:0098632">
    <property type="term" value="F:cell-cell adhesion mediator activity"/>
    <property type="evidence" value="ECO:0007669"/>
    <property type="project" value="TreeGrafter"/>
</dbReference>
<dbReference type="PANTHER" id="PTHR10075">
    <property type="entry name" value="BASIGIN RELATED"/>
    <property type="match status" value="1"/>
</dbReference>
<dbReference type="InterPro" id="IPR003598">
    <property type="entry name" value="Ig_sub2"/>
</dbReference>
<reference evidence="3 4" key="1">
    <citation type="submission" date="2013-11" db="EMBL/GenBank/DDBJ databases">
        <title>Genome sequencing of Stegodyphus mimosarum.</title>
        <authorList>
            <person name="Bechsgaard J."/>
        </authorList>
    </citation>
    <scope>NUCLEOTIDE SEQUENCE [LARGE SCALE GENOMIC DNA]</scope>
</reference>
<proteinExistence type="predicted"/>
<dbReference type="GO" id="GO:0005886">
    <property type="term" value="C:plasma membrane"/>
    <property type="evidence" value="ECO:0007669"/>
    <property type="project" value="TreeGrafter"/>
</dbReference>
<dbReference type="InterPro" id="IPR013098">
    <property type="entry name" value="Ig_I-set"/>
</dbReference>
<dbReference type="PROSITE" id="PS50835">
    <property type="entry name" value="IG_LIKE"/>
    <property type="match status" value="2"/>
</dbReference>
<dbReference type="PANTHER" id="PTHR10075:SF101">
    <property type="entry name" value="ZWEI IG DOMAIN PROTEIN ZIG-3"/>
    <property type="match status" value="1"/>
</dbReference>
<accession>A0A087SUP2</accession>
<feature type="domain" description="Ig-like" evidence="2">
    <location>
        <begin position="1"/>
        <end position="70"/>
    </location>
</feature>
<dbReference type="Pfam" id="PF07679">
    <property type="entry name" value="I-set"/>
    <property type="match status" value="1"/>
</dbReference>
<dbReference type="InterPro" id="IPR013783">
    <property type="entry name" value="Ig-like_fold"/>
</dbReference>
<organism evidence="3 4">
    <name type="scientific">Stegodyphus mimosarum</name>
    <name type="common">African social velvet spider</name>
    <dbReference type="NCBI Taxonomy" id="407821"/>
    <lineage>
        <taxon>Eukaryota</taxon>
        <taxon>Metazoa</taxon>
        <taxon>Ecdysozoa</taxon>
        <taxon>Arthropoda</taxon>
        <taxon>Chelicerata</taxon>
        <taxon>Arachnida</taxon>
        <taxon>Araneae</taxon>
        <taxon>Araneomorphae</taxon>
        <taxon>Entelegynae</taxon>
        <taxon>Eresoidea</taxon>
        <taxon>Eresidae</taxon>
        <taxon>Stegodyphus</taxon>
    </lineage>
</organism>
<dbReference type="Gene3D" id="2.60.40.10">
    <property type="entry name" value="Immunoglobulins"/>
    <property type="match status" value="2"/>
</dbReference>
<dbReference type="InterPro" id="IPR007110">
    <property type="entry name" value="Ig-like_dom"/>
</dbReference>
<dbReference type="AlphaFoldDB" id="A0A087SUP2"/>
<dbReference type="STRING" id="407821.A0A087SUP2"/>
<dbReference type="GO" id="GO:0007156">
    <property type="term" value="P:homophilic cell adhesion via plasma membrane adhesion molecules"/>
    <property type="evidence" value="ECO:0007669"/>
    <property type="project" value="TreeGrafter"/>
</dbReference>
<dbReference type="FunFam" id="2.60.40.10:FF:000107">
    <property type="entry name" value="Myosin, light chain kinase a"/>
    <property type="match status" value="1"/>
</dbReference>
<dbReference type="GO" id="GO:0030424">
    <property type="term" value="C:axon"/>
    <property type="evidence" value="ECO:0007669"/>
    <property type="project" value="TreeGrafter"/>
</dbReference>
<keyword evidence="4" id="KW-1185">Reference proteome</keyword>
<dbReference type="OMA" id="ARENVHI"/>
<dbReference type="EMBL" id="KK112034">
    <property type="protein sequence ID" value="KFM56581.1"/>
    <property type="molecule type" value="Genomic_DNA"/>
</dbReference>
<dbReference type="GO" id="GO:0070593">
    <property type="term" value="P:dendrite self-avoidance"/>
    <property type="evidence" value="ECO:0007669"/>
    <property type="project" value="TreeGrafter"/>
</dbReference>
<dbReference type="OrthoDB" id="6430607at2759"/>
<protein>
    <submittedName>
        <fullName evidence="3">Down syndrome cell adhesion molecule-like protein</fullName>
    </submittedName>
</protein>
<dbReference type="GO" id="GO:0007411">
    <property type="term" value="P:axon guidance"/>
    <property type="evidence" value="ECO:0007669"/>
    <property type="project" value="TreeGrafter"/>
</dbReference>
<name>A0A087SUP2_STEMI</name>
<evidence type="ECO:0000313" key="3">
    <source>
        <dbReference type="EMBL" id="KFM56581.1"/>
    </source>
</evidence>
<feature type="non-terminal residue" evidence="3">
    <location>
        <position position="130"/>
    </location>
</feature>